<evidence type="ECO:0000313" key="3">
    <source>
        <dbReference type="Proteomes" id="UP000741013"/>
    </source>
</evidence>
<keyword evidence="1" id="KW-1133">Transmembrane helix</keyword>
<name>A0ABS4PNN6_9PSEU</name>
<feature type="transmembrane region" description="Helical" evidence="1">
    <location>
        <begin position="250"/>
        <end position="270"/>
    </location>
</feature>
<keyword evidence="1" id="KW-0812">Transmembrane</keyword>
<protein>
    <submittedName>
        <fullName evidence="2">Uncharacterized protein</fullName>
    </submittedName>
</protein>
<proteinExistence type="predicted"/>
<dbReference type="EMBL" id="JAGGMS010000001">
    <property type="protein sequence ID" value="MBP2181007.1"/>
    <property type="molecule type" value="Genomic_DNA"/>
</dbReference>
<keyword evidence="1" id="KW-0472">Membrane</keyword>
<feature type="transmembrane region" description="Helical" evidence="1">
    <location>
        <begin position="12"/>
        <end position="33"/>
    </location>
</feature>
<accession>A0ABS4PNN6</accession>
<gene>
    <name evidence="2" type="ORF">JOM49_002533</name>
</gene>
<dbReference type="Proteomes" id="UP000741013">
    <property type="component" value="Unassembled WGS sequence"/>
</dbReference>
<reference evidence="2 3" key="1">
    <citation type="submission" date="2021-03" db="EMBL/GenBank/DDBJ databases">
        <title>Sequencing the genomes of 1000 actinobacteria strains.</title>
        <authorList>
            <person name="Klenk H.-P."/>
        </authorList>
    </citation>
    <scope>NUCLEOTIDE SEQUENCE [LARGE SCALE GENOMIC DNA]</scope>
    <source>
        <strain evidence="2 3">DSM 45510</strain>
    </source>
</reference>
<sequence length="311" mass="33181">MELRSMREWHRPLMVFTVAMAATTVLTAAGLVLDDRVLLGAPIWLKPFKFAVSLTIYALTWAWMLTFQSRWPRLGWWTGTVIAVAGTLEMVAICGQVLRGTRSHFNVATAFDAMVFRVMGTTISVLLIAHFVLGAVLLVGKYADRASASAIRLGMLLSGIGLALGVLMVLPTANQLATGITDTVGAHSVGVPDGGPGMPVTGWSTTGGDLRIPHFVGMHALQVLPLLLLALTAAASRVPVLADVEVRRRLVRVAAGAYAGLLALITWQALRGQPVTEPDALTLGAFALLVLATALATRKALVPQRVLEHQR</sequence>
<feature type="transmembrane region" description="Helical" evidence="1">
    <location>
        <begin position="74"/>
        <end position="98"/>
    </location>
</feature>
<comment type="caution">
    <text evidence="2">The sequence shown here is derived from an EMBL/GenBank/DDBJ whole genome shotgun (WGS) entry which is preliminary data.</text>
</comment>
<feature type="transmembrane region" description="Helical" evidence="1">
    <location>
        <begin position="282"/>
        <end position="301"/>
    </location>
</feature>
<evidence type="ECO:0000313" key="2">
    <source>
        <dbReference type="EMBL" id="MBP2181007.1"/>
    </source>
</evidence>
<feature type="transmembrane region" description="Helical" evidence="1">
    <location>
        <begin position="151"/>
        <end position="170"/>
    </location>
</feature>
<feature type="transmembrane region" description="Helical" evidence="1">
    <location>
        <begin position="118"/>
        <end position="139"/>
    </location>
</feature>
<organism evidence="2 3">
    <name type="scientific">Amycolatopsis magusensis</name>
    <dbReference type="NCBI Taxonomy" id="882444"/>
    <lineage>
        <taxon>Bacteria</taxon>
        <taxon>Bacillati</taxon>
        <taxon>Actinomycetota</taxon>
        <taxon>Actinomycetes</taxon>
        <taxon>Pseudonocardiales</taxon>
        <taxon>Pseudonocardiaceae</taxon>
        <taxon>Amycolatopsis</taxon>
    </lineage>
</organism>
<feature type="transmembrane region" description="Helical" evidence="1">
    <location>
        <begin position="219"/>
        <end position="238"/>
    </location>
</feature>
<keyword evidence="3" id="KW-1185">Reference proteome</keyword>
<feature type="transmembrane region" description="Helical" evidence="1">
    <location>
        <begin position="48"/>
        <end position="67"/>
    </location>
</feature>
<evidence type="ECO:0000256" key="1">
    <source>
        <dbReference type="SAM" id="Phobius"/>
    </source>
</evidence>
<dbReference type="RefSeq" id="WP_209664479.1">
    <property type="nucleotide sequence ID" value="NZ_JAGGMS010000001.1"/>
</dbReference>